<sequence length="121" mass="14580">MNQQRYEFVRSRCIKQLPPLERRLFQFVEKKELILADQAHTEDHFVKLLQEHSPIFEAAEKFVMDAAEVYEKVQEIEKWLDDEIPKKLRQLKLIDFTDMMQLHGRSSGDREMKCFYLSDES</sequence>
<dbReference type="EMBL" id="PDOD01000003">
    <property type="protein sequence ID" value="PYZ92877.1"/>
    <property type="molecule type" value="Genomic_DNA"/>
</dbReference>
<protein>
    <submittedName>
        <fullName evidence="1">Uncharacterized protein</fullName>
    </submittedName>
</protein>
<comment type="caution">
    <text evidence="1">The sequence shown here is derived from an EMBL/GenBank/DDBJ whole genome shotgun (WGS) entry which is preliminary data.</text>
</comment>
<proteinExistence type="predicted"/>
<organism evidence="1 2">
    <name type="scientific">Salipaludibacillus keqinensis</name>
    <dbReference type="NCBI Taxonomy" id="2045207"/>
    <lineage>
        <taxon>Bacteria</taxon>
        <taxon>Bacillati</taxon>
        <taxon>Bacillota</taxon>
        <taxon>Bacilli</taxon>
        <taxon>Bacillales</taxon>
        <taxon>Bacillaceae</taxon>
    </lineage>
</organism>
<keyword evidence="2" id="KW-1185">Reference proteome</keyword>
<accession>A0A323TH29</accession>
<name>A0A323TH29_9BACI</name>
<evidence type="ECO:0000313" key="2">
    <source>
        <dbReference type="Proteomes" id="UP000248214"/>
    </source>
</evidence>
<gene>
    <name evidence="1" type="ORF">CR194_14635</name>
</gene>
<dbReference type="AlphaFoldDB" id="A0A323TH29"/>
<dbReference type="Proteomes" id="UP000248214">
    <property type="component" value="Unassembled WGS sequence"/>
</dbReference>
<dbReference type="OrthoDB" id="2720271at2"/>
<evidence type="ECO:0000313" key="1">
    <source>
        <dbReference type="EMBL" id="PYZ92877.1"/>
    </source>
</evidence>
<reference evidence="1 2" key="1">
    <citation type="submission" date="2017-10" db="EMBL/GenBank/DDBJ databases">
        <title>Bacillus sp. nov., a halophilic bacterium isolated from a Keqin Lake.</title>
        <authorList>
            <person name="Wang H."/>
        </authorList>
    </citation>
    <scope>NUCLEOTIDE SEQUENCE [LARGE SCALE GENOMIC DNA]</scope>
    <source>
        <strain evidence="1 2">KQ-12</strain>
    </source>
</reference>
<dbReference type="RefSeq" id="WP_110610425.1">
    <property type="nucleotide sequence ID" value="NZ_PDOD01000003.1"/>
</dbReference>